<dbReference type="Proteomes" id="UP000502260">
    <property type="component" value="Chromosome"/>
</dbReference>
<dbReference type="Pfam" id="PF03646">
    <property type="entry name" value="FlaG"/>
    <property type="match status" value="1"/>
</dbReference>
<dbReference type="InterPro" id="IPR005186">
    <property type="entry name" value="FlaG"/>
</dbReference>
<feature type="compositionally biased region" description="Polar residues" evidence="1">
    <location>
        <begin position="1"/>
        <end position="35"/>
    </location>
</feature>
<evidence type="ECO:0008006" key="4">
    <source>
        <dbReference type="Google" id="ProtNLM"/>
    </source>
</evidence>
<dbReference type="Gene3D" id="3.30.160.170">
    <property type="entry name" value="FlaG-like"/>
    <property type="match status" value="1"/>
</dbReference>
<reference evidence="3" key="1">
    <citation type="submission" date="2020-03" db="EMBL/GenBank/DDBJ databases">
        <title>Complete genome sequence of sulfur-oxidizing bacterium skT11.</title>
        <authorList>
            <person name="Kanda M."/>
            <person name="Kojima H."/>
            <person name="Fukui M."/>
        </authorList>
    </citation>
    <scope>NUCLEOTIDE SEQUENCE [LARGE SCALE GENOMIC DNA]</scope>
    <source>
        <strain evidence="3">skT11</strain>
    </source>
</reference>
<evidence type="ECO:0000313" key="3">
    <source>
        <dbReference type="Proteomes" id="UP000502260"/>
    </source>
</evidence>
<dbReference type="SUPFAM" id="SSF160214">
    <property type="entry name" value="FlaG-like"/>
    <property type="match status" value="1"/>
</dbReference>
<evidence type="ECO:0000313" key="2">
    <source>
        <dbReference type="EMBL" id="BCB26945.1"/>
    </source>
</evidence>
<name>A0A6F8VDV4_9PROT</name>
<dbReference type="PANTHER" id="PTHR37166">
    <property type="entry name" value="PROTEIN FLAG"/>
    <property type="match status" value="1"/>
</dbReference>
<protein>
    <recommendedName>
        <fullName evidence="4">Flagellar protein FlaG</fullName>
    </recommendedName>
</protein>
<feature type="region of interest" description="Disordered" evidence="1">
    <location>
        <begin position="1"/>
        <end position="36"/>
    </location>
</feature>
<accession>A0A6F8VDV4</accession>
<dbReference type="EMBL" id="AP022853">
    <property type="protein sequence ID" value="BCB26945.1"/>
    <property type="molecule type" value="Genomic_DNA"/>
</dbReference>
<dbReference type="InterPro" id="IPR035924">
    <property type="entry name" value="FlaG-like_sf"/>
</dbReference>
<sequence>MQITQISSGGYSPSVSGDASTQQRTPSPEVSQASSAAVVELPTKAVQAVGDTANAASVKQSVAKINETIASSGSGLRFTVDEDTGIHVVKVMDVESKEVIRQIPTKEVIAIAKALDKLQGLLVRDKA</sequence>
<gene>
    <name evidence="2" type="ORF">SKTS_18310</name>
</gene>
<dbReference type="AlphaFoldDB" id="A0A6F8VDV4"/>
<keyword evidence="3" id="KW-1185">Reference proteome</keyword>
<organism evidence="2 3">
    <name type="scientific">Sulfurimicrobium lacus</name>
    <dbReference type="NCBI Taxonomy" id="2715678"/>
    <lineage>
        <taxon>Bacteria</taxon>
        <taxon>Pseudomonadati</taxon>
        <taxon>Pseudomonadota</taxon>
        <taxon>Betaproteobacteria</taxon>
        <taxon>Nitrosomonadales</taxon>
        <taxon>Sulfuricellaceae</taxon>
        <taxon>Sulfurimicrobium</taxon>
    </lineage>
</organism>
<dbReference type="PANTHER" id="PTHR37166:SF1">
    <property type="entry name" value="PROTEIN FLAG"/>
    <property type="match status" value="1"/>
</dbReference>
<proteinExistence type="predicted"/>
<evidence type="ECO:0000256" key="1">
    <source>
        <dbReference type="SAM" id="MobiDB-lite"/>
    </source>
</evidence>
<dbReference type="KEGG" id="slac:SKTS_18310"/>